<feature type="domain" description="Peptidase M28" evidence="1">
    <location>
        <begin position="222"/>
        <end position="408"/>
    </location>
</feature>
<comment type="caution">
    <text evidence="2">The sequence shown here is derived from an EMBL/GenBank/DDBJ whole genome shotgun (WGS) entry which is preliminary data.</text>
</comment>
<dbReference type="GO" id="GO:0004180">
    <property type="term" value="F:carboxypeptidase activity"/>
    <property type="evidence" value="ECO:0007669"/>
    <property type="project" value="TreeGrafter"/>
</dbReference>
<dbReference type="InterPro" id="IPR039373">
    <property type="entry name" value="Peptidase_M28B"/>
</dbReference>
<dbReference type="Gene3D" id="3.50.30.30">
    <property type="match status" value="1"/>
</dbReference>
<accession>A0A917L244</accession>
<keyword evidence="3" id="KW-1185">Reference proteome</keyword>
<name>A0A917L244_9PROT</name>
<proteinExistence type="predicted"/>
<dbReference type="Gene3D" id="3.40.630.10">
    <property type="entry name" value="Zn peptidases"/>
    <property type="match status" value="1"/>
</dbReference>
<reference evidence="2" key="1">
    <citation type="journal article" date="2014" name="Int. J. Syst. Evol. Microbiol.">
        <title>Complete genome sequence of Corynebacterium casei LMG S-19264T (=DSM 44701T), isolated from a smear-ripened cheese.</title>
        <authorList>
            <consortium name="US DOE Joint Genome Institute (JGI-PGF)"/>
            <person name="Walter F."/>
            <person name="Albersmeier A."/>
            <person name="Kalinowski J."/>
            <person name="Ruckert C."/>
        </authorList>
    </citation>
    <scope>NUCLEOTIDE SEQUENCE</scope>
    <source>
        <strain evidence="2">CGMCC 1.3617</strain>
    </source>
</reference>
<dbReference type="Proteomes" id="UP000661507">
    <property type="component" value="Unassembled WGS sequence"/>
</dbReference>
<reference evidence="2" key="2">
    <citation type="submission" date="2020-09" db="EMBL/GenBank/DDBJ databases">
        <authorList>
            <person name="Sun Q."/>
            <person name="Zhou Y."/>
        </authorList>
    </citation>
    <scope>NUCLEOTIDE SEQUENCE</scope>
    <source>
        <strain evidence="2">CGMCC 1.3617</strain>
    </source>
</reference>
<evidence type="ECO:0000313" key="3">
    <source>
        <dbReference type="Proteomes" id="UP000661507"/>
    </source>
</evidence>
<dbReference type="Pfam" id="PF04389">
    <property type="entry name" value="Peptidase_M28"/>
    <property type="match status" value="1"/>
</dbReference>
<protein>
    <submittedName>
        <fullName evidence="2">Peptidase M28</fullName>
    </submittedName>
</protein>
<dbReference type="PANTHER" id="PTHR10404:SF46">
    <property type="entry name" value="VACUOLAR PROTEIN SORTING-ASSOCIATED PROTEIN 70"/>
    <property type="match status" value="1"/>
</dbReference>
<organism evidence="2 3">
    <name type="scientific">Neoroseomonas lacus</name>
    <dbReference type="NCBI Taxonomy" id="287609"/>
    <lineage>
        <taxon>Bacteria</taxon>
        <taxon>Pseudomonadati</taxon>
        <taxon>Pseudomonadota</taxon>
        <taxon>Alphaproteobacteria</taxon>
        <taxon>Acetobacterales</taxon>
        <taxon>Acetobacteraceae</taxon>
        <taxon>Neoroseomonas</taxon>
    </lineage>
</organism>
<sequence>MTDTPADFSAEVSGALMMANLTRIAGWVKLSGTAEELEGLRFLEERMASYGWRTAIEMHDAYISLPSAARVLVDGASIKAITHSFSLSSPREGLSAVPVYLGHGTAEDFAGKDLRGALLLLEGMATPPVAKRATQAGAAGQLHISHHEHIHEMCISPVWGNPSGATRNDLPRTVVGSVSQQDGAAIRDALAAGKRPAVTLHADVDTGWRKTPILVCDLDGPGGAADPFVLLSGHHDTWYHGVMDNGSANAGMLEVARLVAQRHGAWRRGMRVCFWSGHSHGRYSSSAWYADEHWDELDRRCVAHVNVDSLGGKGATVLANTKSTAELRRLAAEAVQRHADQVLKGTRRGRNSDESFVGIGIPSIFGSISAQPHQHEQARNALGWWWHTPGDLLDKIDEANLVRDTRVLLHGCWTLLSEPVVPLDHGATAATLAAELEQLTPSLAERFDLAPIISEVATLRALATAIDERRDASPAAALPAANAALMRASRALVPIDCAEGDRFTHPDALPLAAWAPLQPLRALATSTPGSADEKFIAVDAVRARNRLVHALREATAALDEARQALGG</sequence>
<dbReference type="EMBL" id="BMKW01000020">
    <property type="protein sequence ID" value="GGJ41420.1"/>
    <property type="molecule type" value="Genomic_DNA"/>
</dbReference>
<evidence type="ECO:0000313" key="2">
    <source>
        <dbReference type="EMBL" id="GGJ41420.1"/>
    </source>
</evidence>
<dbReference type="InterPro" id="IPR007484">
    <property type="entry name" value="Peptidase_M28"/>
</dbReference>
<gene>
    <name evidence="2" type="ORF">GCM10011320_56240</name>
</gene>
<dbReference type="SUPFAM" id="SSF52025">
    <property type="entry name" value="PA domain"/>
    <property type="match status" value="1"/>
</dbReference>
<dbReference type="PANTHER" id="PTHR10404">
    <property type="entry name" value="N-ACETYLATED-ALPHA-LINKED ACIDIC DIPEPTIDASE"/>
    <property type="match status" value="1"/>
</dbReference>
<dbReference type="InterPro" id="IPR046450">
    <property type="entry name" value="PA_dom_sf"/>
</dbReference>
<evidence type="ECO:0000259" key="1">
    <source>
        <dbReference type="Pfam" id="PF04389"/>
    </source>
</evidence>
<dbReference type="AlphaFoldDB" id="A0A917L244"/>
<dbReference type="SUPFAM" id="SSF53187">
    <property type="entry name" value="Zn-dependent exopeptidases"/>
    <property type="match status" value="1"/>
</dbReference>